<gene>
    <name evidence="2" type="ORF">GCM10009798_16580</name>
</gene>
<sequence>MSITWEPVLDDLEREVERAERIVASAQTRSAAEGLSDWEPPADLGPLPHHLVARAQDLLERQQAVTDRIRPLLLATRQQLQIGQRFGRPTARPATPVYLDVTA</sequence>
<evidence type="ECO:0008006" key="4">
    <source>
        <dbReference type="Google" id="ProtNLM"/>
    </source>
</evidence>
<evidence type="ECO:0000256" key="1">
    <source>
        <dbReference type="SAM" id="MobiDB-lite"/>
    </source>
</evidence>
<keyword evidence="3" id="KW-1185">Reference proteome</keyword>
<dbReference type="RefSeq" id="WP_344044280.1">
    <property type="nucleotide sequence ID" value="NZ_BAAAPB010000001.1"/>
</dbReference>
<protein>
    <recommendedName>
        <fullName evidence="4">Flagellar protein FliT</fullName>
    </recommendedName>
</protein>
<evidence type="ECO:0000313" key="2">
    <source>
        <dbReference type="EMBL" id="GAA1957808.1"/>
    </source>
</evidence>
<feature type="region of interest" description="Disordered" evidence="1">
    <location>
        <begin position="26"/>
        <end position="46"/>
    </location>
</feature>
<name>A0ABN2QTH1_9ACTN</name>
<dbReference type="Proteomes" id="UP001500571">
    <property type="component" value="Unassembled WGS sequence"/>
</dbReference>
<accession>A0ABN2QTH1</accession>
<proteinExistence type="predicted"/>
<reference evidence="2 3" key="1">
    <citation type="journal article" date="2019" name="Int. J. Syst. Evol. Microbiol.">
        <title>The Global Catalogue of Microorganisms (GCM) 10K type strain sequencing project: providing services to taxonomists for standard genome sequencing and annotation.</title>
        <authorList>
            <consortium name="The Broad Institute Genomics Platform"/>
            <consortium name="The Broad Institute Genome Sequencing Center for Infectious Disease"/>
            <person name="Wu L."/>
            <person name="Ma J."/>
        </authorList>
    </citation>
    <scope>NUCLEOTIDE SEQUENCE [LARGE SCALE GENOMIC DNA]</scope>
    <source>
        <strain evidence="2 3">JCM 15309</strain>
    </source>
</reference>
<organism evidence="2 3">
    <name type="scientific">Nocardioides panacihumi</name>
    <dbReference type="NCBI Taxonomy" id="400774"/>
    <lineage>
        <taxon>Bacteria</taxon>
        <taxon>Bacillati</taxon>
        <taxon>Actinomycetota</taxon>
        <taxon>Actinomycetes</taxon>
        <taxon>Propionibacteriales</taxon>
        <taxon>Nocardioidaceae</taxon>
        <taxon>Nocardioides</taxon>
    </lineage>
</organism>
<comment type="caution">
    <text evidence="2">The sequence shown here is derived from an EMBL/GenBank/DDBJ whole genome shotgun (WGS) entry which is preliminary data.</text>
</comment>
<evidence type="ECO:0000313" key="3">
    <source>
        <dbReference type="Proteomes" id="UP001500571"/>
    </source>
</evidence>
<dbReference type="EMBL" id="BAAAPB010000001">
    <property type="protein sequence ID" value="GAA1957808.1"/>
    <property type="molecule type" value="Genomic_DNA"/>
</dbReference>